<dbReference type="AlphaFoldDB" id="A0A7D9E3X0"/>
<organism evidence="2 3">
    <name type="scientific">Paramuricea clavata</name>
    <name type="common">Red gorgonian</name>
    <name type="synonym">Violescent sea-whip</name>
    <dbReference type="NCBI Taxonomy" id="317549"/>
    <lineage>
        <taxon>Eukaryota</taxon>
        <taxon>Metazoa</taxon>
        <taxon>Cnidaria</taxon>
        <taxon>Anthozoa</taxon>
        <taxon>Octocorallia</taxon>
        <taxon>Malacalcyonacea</taxon>
        <taxon>Plexauridae</taxon>
        <taxon>Paramuricea</taxon>
    </lineage>
</organism>
<proteinExistence type="predicted"/>
<accession>A0A7D9E3X0</accession>
<comment type="caution">
    <text evidence="2">The sequence shown here is derived from an EMBL/GenBank/DDBJ whole genome shotgun (WGS) entry which is preliminary data.</text>
</comment>
<protein>
    <submittedName>
        <fullName evidence="2">Uncharacterized protein</fullName>
    </submittedName>
</protein>
<evidence type="ECO:0000313" key="2">
    <source>
        <dbReference type="EMBL" id="CAB4001076.1"/>
    </source>
</evidence>
<dbReference type="Proteomes" id="UP001152795">
    <property type="component" value="Unassembled WGS sequence"/>
</dbReference>
<gene>
    <name evidence="2" type="ORF">PACLA_8A012460</name>
</gene>
<keyword evidence="3" id="KW-1185">Reference proteome</keyword>
<reference evidence="2" key="1">
    <citation type="submission" date="2020-04" db="EMBL/GenBank/DDBJ databases">
        <authorList>
            <person name="Alioto T."/>
            <person name="Alioto T."/>
            <person name="Gomez Garrido J."/>
        </authorList>
    </citation>
    <scope>NUCLEOTIDE SEQUENCE</scope>
    <source>
        <strain evidence="2">A484AB</strain>
    </source>
</reference>
<name>A0A7D9E3X0_PARCT</name>
<feature type="compositionally biased region" description="Basic and acidic residues" evidence="1">
    <location>
        <begin position="62"/>
        <end position="72"/>
    </location>
</feature>
<dbReference type="EMBL" id="CACRXK020003996">
    <property type="protein sequence ID" value="CAB4001076.1"/>
    <property type="molecule type" value="Genomic_DNA"/>
</dbReference>
<evidence type="ECO:0000313" key="3">
    <source>
        <dbReference type="Proteomes" id="UP001152795"/>
    </source>
</evidence>
<feature type="region of interest" description="Disordered" evidence="1">
    <location>
        <begin position="60"/>
        <end position="89"/>
    </location>
</feature>
<sequence length="128" mass="14410">MAELNCENDKNKCEMRVSEGKNSKGRFVSSGKFKENLDKVAVMQKGKILNERKRKLAVCNDENERASDDDTSKTTLKRPKRQQQTTSRLVGSRVVDIDTLKKGLSKCLACGKGMNLQAINKSYIIKIQ</sequence>
<evidence type="ECO:0000256" key="1">
    <source>
        <dbReference type="SAM" id="MobiDB-lite"/>
    </source>
</evidence>